<feature type="domain" description="Macro" evidence="1">
    <location>
        <begin position="1"/>
        <end position="169"/>
    </location>
</feature>
<dbReference type="Proteomes" id="UP000182264">
    <property type="component" value="Chromosome"/>
</dbReference>
<evidence type="ECO:0000313" key="3">
    <source>
        <dbReference type="Proteomes" id="UP000182264"/>
    </source>
</evidence>
<dbReference type="CDD" id="cd02908">
    <property type="entry name" value="Macro_OAADPr_deacetylase"/>
    <property type="match status" value="1"/>
</dbReference>
<dbReference type="InterPro" id="IPR043472">
    <property type="entry name" value="Macro_dom-like"/>
</dbReference>
<dbReference type="STRING" id="29542.A6070_06900"/>
<sequence>MDRVFLIWDDITRLEVDAIVNAANGSLLGGAGVDGAVHWAAGPGLTEACRRLGGCPAGEARITGGYRLPARYVIHAVGPVYGLDPEPGRLLASCYENCLKLAVAHGIRTLAFPAISCGAYRFPAEQACRIALATIFGFLRQEASIHKVYLVVYSADHFRIYQECMAAWRAAHA</sequence>
<evidence type="ECO:0000259" key="1">
    <source>
        <dbReference type="PROSITE" id="PS51154"/>
    </source>
</evidence>
<dbReference type="PANTHER" id="PTHR11106:SF27">
    <property type="entry name" value="MACRO DOMAIN-CONTAINING PROTEIN"/>
    <property type="match status" value="1"/>
</dbReference>
<dbReference type="AlphaFoldDB" id="A0A1L3GK98"/>
<dbReference type="Gene3D" id="3.40.220.10">
    <property type="entry name" value="Leucine Aminopeptidase, subunit E, domain 1"/>
    <property type="match status" value="1"/>
</dbReference>
<proteinExistence type="predicted"/>
<evidence type="ECO:0000313" key="2">
    <source>
        <dbReference type="EMBL" id="APG26352.1"/>
    </source>
</evidence>
<name>A0A1L3GK98_SYNAC</name>
<gene>
    <name evidence="2" type="ORF">A7E75_12885</name>
</gene>
<dbReference type="PROSITE" id="PS51154">
    <property type="entry name" value="MACRO"/>
    <property type="match status" value="1"/>
</dbReference>
<dbReference type="RefSeq" id="WP_072288178.1">
    <property type="nucleotide sequence ID" value="NZ_CP015455.1"/>
</dbReference>
<protein>
    <submittedName>
        <fullName evidence="2">RNase III inhibitor</fullName>
    </submittedName>
</protein>
<keyword evidence="3" id="KW-1185">Reference proteome</keyword>
<dbReference type="OrthoDB" id="6194521at2"/>
<dbReference type="InterPro" id="IPR002589">
    <property type="entry name" value="Macro_dom"/>
</dbReference>
<accession>A0A1L3GK98</accession>
<dbReference type="KEGG" id="pace:A6070_06900"/>
<dbReference type="SMART" id="SM00506">
    <property type="entry name" value="A1pp"/>
    <property type="match status" value="1"/>
</dbReference>
<organism evidence="2 3">
    <name type="scientific">Syntrophotalea acetylenica</name>
    <name type="common">Pelobacter acetylenicus</name>
    <dbReference type="NCBI Taxonomy" id="29542"/>
    <lineage>
        <taxon>Bacteria</taxon>
        <taxon>Pseudomonadati</taxon>
        <taxon>Thermodesulfobacteriota</taxon>
        <taxon>Desulfuromonadia</taxon>
        <taxon>Desulfuromonadales</taxon>
        <taxon>Syntrophotaleaceae</taxon>
        <taxon>Syntrophotalea</taxon>
    </lineage>
</organism>
<dbReference type="SUPFAM" id="SSF52949">
    <property type="entry name" value="Macro domain-like"/>
    <property type="match status" value="1"/>
</dbReference>
<reference evidence="2 3" key="1">
    <citation type="journal article" date="2017" name="Genome Announc.">
        <title>Complete Genome Sequences of Two Acetylene-Fermenting Pelobacter acetylenicus Strains.</title>
        <authorList>
            <person name="Sutton J.M."/>
            <person name="Baesman S.M."/>
            <person name="Fierst J.L."/>
            <person name="Poret-Peterson A.T."/>
            <person name="Oremland R.S."/>
            <person name="Dunlap D.S."/>
            <person name="Akob D.M."/>
        </authorList>
    </citation>
    <scope>NUCLEOTIDE SEQUENCE [LARGE SCALE GENOMIC DNA]</scope>
    <source>
        <strain evidence="2 3">DSM 3247</strain>
    </source>
</reference>
<dbReference type="Pfam" id="PF01661">
    <property type="entry name" value="Macro"/>
    <property type="match status" value="1"/>
</dbReference>
<dbReference type="EMBL" id="CP015518">
    <property type="protein sequence ID" value="APG26352.1"/>
    <property type="molecule type" value="Genomic_DNA"/>
</dbReference>
<dbReference type="NCBIfam" id="NF001664">
    <property type="entry name" value="PRK00431.1-6"/>
    <property type="match status" value="1"/>
</dbReference>
<dbReference type="PANTHER" id="PTHR11106">
    <property type="entry name" value="GANGLIOSIDE INDUCED DIFFERENTIATION ASSOCIATED PROTEIN 2-RELATED"/>
    <property type="match status" value="1"/>
</dbReference>